<keyword evidence="2" id="KW-0328">Glycosyltransferase</keyword>
<dbReference type="RefSeq" id="WP_104516709.1">
    <property type="nucleotide sequence ID" value="NZ_MQVW01000014.1"/>
</dbReference>
<dbReference type="PANTHER" id="PTHR11608:SF0">
    <property type="entry name" value="BIFUNCTIONAL PROTEIN PYRR"/>
    <property type="match status" value="1"/>
</dbReference>
<dbReference type="InterPro" id="IPR000836">
    <property type="entry name" value="PRTase_dom"/>
</dbReference>
<protein>
    <submittedName>
        <fullName evidence="2">Pyrimidine operon attenuation protein/uracil phosphoribosyltransferase</fullName>
    </submittedName>
</protein>
<reference evidence="2 3" key="1">
    <citation type="submission" date="2018-02" db="EMBL/GenBank/DDBJ databases">
        <title>Genomic Encyclopedia of Archaeal and Bacterial Type Strains, Phase II (KMG-II): from individual species to whole genera.</title>
        <authorList>
            <person name="Goeker M."/>
        </authorList>
    </citation>
    <scope>NUCLEOTIDE SEQUENCE [LARGE SCALE GENOMIC DNA]</scope>
    <source>
        <strain evidence="2 3">DSM 16809</strain>
    </source>
</reference>
<dbReference type="Pfam" id="PF00156">
    <property type="entry name" value="Pribosyltran"/>
    <property type="match status" value="1"/>
</dbReference>
<dbReference type="Gene3D" id="3.40.50.2020">
    <property type="match status" value="1"/>
</dbReference>
<gene>
    <name evidence="2" type="ORF">LY01_02911</name>
</gene>
<evidence type="ECO:0000259" key="1">
    <source>
        <dbReference type="Pfam" id="PF00156"/>
    </source>
</evidence>
<dbReference type="EMBL" id="PTJE01000009">
    <property type="protein sequence ID" value="PPK92823.1"/>
    <property type="molecule type" value="Genomic_DNA"/>
</dbReference>
<dbReference type="Proteomes" id="UP000239002">
    <property type="component" value="Unassembled WGS sequence"/>
</dbReference>
<dbReference type="InterPro" id="IPR050137">
    <property type="entry name" value="PyrR_bifunctional"/>
</dbReference>
<dbReference type="PANTHER" id="PTHR11608">
    <property type="entry name" value="BIFUNCTIONAL PROTEIN PYRR"/>
    <property type="match status" value="1"/>
</dbReference>
<dbReference type="InterPro" id="IPR029057">
    <property type="entry name" value="PRTase-like"/>
</dbReference>
<dbReference type="AlphaFoldDB" id="A0A2S6IF49"/>
<accession>A0A2S6IF49</accession>
<proteinExistence type="predicted"/>
<keyword evidence="3" id="KW-1185">Reference proteome</keyword>
<dbReference type="SUPFAM" id="SSF53271">
    <property type="entry name" value="PRTase-like"/>
    <property type="match status" value="1"/>
</dbReference>
<comment type="caution">
    <text evidence="2">The sequence shown here is derived from an EMBL/GenBank/DDBJ whole genome shotgun (WGS) entry which is preliminary data.</text>
</comment>
<evidence type="ECO:0000313" key="2">
    <source>
        <dbReference type="EMBL" id="PPK92823.1"/>
    </source>
</evidence>
<sequence length="165" mass="18625">MIKNEILDHNQVQHKIRRIAYQIAEVYLNHDRIILAGIVGGGYTFAKELKKALSKIIDTEIILCKVTIDKTNPLAAIQTSIPTSDYENKGVIICDDVLNSGTTLIYAVKHFLNVPLDRLKTAVLVNRNHKKYPVKADFKGLSLSTTIEEHIEVQLEKKPFSVMLE</sequence>
<name>A0A2S6IF49_9FLAO</name>
<evidence type="ECO:0000313" key="3">
    <source>
        <dbReference type="Proteomes" id="UP000239002"/>
    </source>
</evidence>
<dbReference type="GO" id="GO:0016757">
    <property type="term" value="F:glycosyltransferase activity"/>
    <property type="evidence" value="ECO:0007669"/>
    <property type="project" value="UniProtKB-KW"/>
</dbReference>
<organism evidence="2 3">
    <name type="scientific">Nonlabens xylanidelens</name>
    <dbReference type="NCBI Taxonomy" id="191564"/>
    <lineage>
        <taxon>Bacteria</taxon>
        <taxon>Pseudomonadati</taxon>
        <taxon>Bacteroidota</taxon>
        <taxon>Flavobacteriia</taxon>
        <taxon>Flavobacteriales</taxon>
        <taxon>Flavobacteriaceae</taxon>
        <taxon>Nonlabens</taxon>
    </lineage>
</organism>
<dbReference type="CDD" id="cd06223">
    <property type="entry name" value="PRTases_typeI"/>
    <property type="match status" value="1"/>
</dbReference>
<dbReference type="OrthoDB" id="664757at2"/>
<feature type="domain" description="Phosphoribosyltransferase" evidence="1">
    <location>
        <begin position="4"/>
        <end position="155"/>
    </location>
</feature>
<keyword evidence="2" id="KW-0808">Transferase</keyword>